<evidence type="ECO:0000256" key="5">
    <source>
        <dbReference type="ARBA" id="ARBA00022777"/>
    </source>
</evidence>
<gene>
    <name evidence="9" type="ORF">HaLaN_10877</name>
</gene>
<keyword evidence="6" id="KW-0067">ATP-binding</keyword>
<protein>
    <recommendedName>
        <fullName evidence="1">[RNA-polymerase]-subunit kinase</fullName>
        <ecNumber evidence="1">2.7.11.23</ecNumber>
    </recommendedName>
</protein>
<dbReference type="InterPro" id="IPR000719">
    <property type="entry name" value="Prot_kinase_dom"/>
</dbReference>
<evidence type="ECO:0000259" key="8">
    <source>
        <dbReference type="PROSITE" id="PS50011"/>
    </source>
</evidence>
<keyword evidence="5 9" id="KW-0418">Kinase</keyword>
<keyword evidence="10" id="KW-1185">Reference proteome</keyword>
<dbReference type="GO" id="GO:0045944">
    <property type="term" value="P:positive regulation of transcription by RNA polymerase II"/>
    <property type="evidence" value="ECO:0007669"/>
    <property type="project" value="TreeGrafter"/>
</dbReference>
<dbReference type="SUPFAM" id="SSF56112">
    <property type="entry name" value="Protein kinase-like (PK-like)"/>
    <property type="match status" value="1"/>
</dbReference>
<dbReference type="Gene3D" id="1.10.510.10">
    <property type="entry name" value="Transferase(Phosphotransferase) domain 1"/>
    <property type="match status" value="1"/>
</dbReference>
<dbReference type="EMBL" id="BLLF01000763">
    <property type="protein sequence ID" value="GFH14764.1"/>
    <property type="molecule type" value="Genomic_DNA"/>
</dbReference>
<accession>A0A699Z7C7</accession>
<feature type="domain" description="Protein kinase" evidence="8">
    <location>
        <begin position="1"/>
        <end position="65"/>
    </location>
</feature>
<dbReference type="InterPro" id="IPR011009">
    <property type="entry name" value="Kinase-like_dom_sf"/>
</dbReference>
<name>A0A699Z7C7_HAELA</name>
<dbReference type="EC" id="2.7.11.23" evidence="1"/>
<keyword evidence="7" id="KW-1133">Transmembrane helix</keyword>
<keyword evidence="4" id="KW-0547">Nucleotide-binding</keyword>
<feature type="transmembrane region" description="Helical" evidence="7">
    <location>
        <begin position="12"/>
        <end position="35"/>
    </location>
</feature>
<dbReference type="Pfam" id="PF00069">
    <property type="entry name" value="Pkinase"/>
    <property type="match status" value="1"/>
</dbReference>
<keyword evidence="2" id="KW-0723">Serine/threonine-protein kinase</keyword>
<keyword evidence="7" id="KW-0472">Membrane</keyword>
<dbReference type="InterPro" id="IPR050108">
    <property type="entry name" value="CDK"/>
</dbReference>
<dbReference type="GO" id="GO:0008353">
    <property type="term" value="F:RNA polymerase II CTD heptapeptide repeat kinase activity"/>
    <property type="evidence" value="ECO:0007669"/>
    <property type="project" value="UniProtKB-EC"/>
</dbReference>
<evidence type="ECO:0000256" key="2">
    <source>
        <dbReference type="ARBA" id="ARBA00022527"/>
    </source>
</evidence>
<keyword evidence="7" id="KW-0812">Transmembrane</keyword>
<evidence type="ECO:0000313" key="9">
    <source>
        <dbReference type="EMBL" id="GFH14764.1"/>
    </source>
</evidence>
<dbReference type="GO" id="GO:0005737">
    <property type="term" value="C:cytoplasm"/>
    <property type="evidence" value="ECO:0007669"/>
    <property type="project" value="TreeGrafter"/>
</dbReference>
<evidence type="ECO:0000256" key="1">
    <source>
        <dbReference type="ARBA" id="ARBA00012409"/>
    </source>
</evidence>
<evidence type="ECO:0000256" key="6">
    <source>
        <dbReference type="ARBA" id="ARBA00022840"/>
    </source>
</evidence>
<dbReference type="PANTHER" id="PTHR24056">
    <property type="entry name" value="CELL DIVISION PROTEIN KINASE"/>
    <property type="match status" value="1"/>
</dbReference>
<evidence type="ECO:0000313" key="10">
    <source>
        <dbReference type="Proteomes" id="UP000485058"/>
    </source>
</evidence>
<dbReference type="GO" id="GO:0005524">
    <property type="term" value="F:ATP binding"/>
    <property type="evidence" value="ECO:0007669"/>
    <property type="project" value="UniProtKB-KW"/>
</dbReference>
<feature type="non-terminal residue" evidence="9">
    <location>
        <position position="65"/>
    </location>
</feature>
<dbReference type="GO" id="GO:0070985">
    <property type="term" value="C:transcription factor TFIIK complex"/>
    <property type="evidence" value="ECO:0007669"/>
    <property type="project" value="TreeGrafter"/>
</dbReference>
<keyword evidence="3" id="KW-0808">Transferase</keyword>
<organism evidence="9 10">
    <name type="scientific">Haematococcus lacustris</name>
    <name type="common">Green alga</name>
    <name type="synonym">Haematococcus pluvialis</name>
    <dbReference type="NCBI Taxonomy" id="44745"/>
    <lineage>
        <taxon>Eukaryota</taxon>
        <taxon>Viridiplantae</taxon>
        <taxon>Chlorophyta</taxon>
        <taxon>core chlorophytes</taxon>
        <taxon>Chlorophyceae</taxon>
        <taxon>CS clade</taxon>
        <taxon>Chlamydomonadales</taxon>
        <taxon>Haematococcaceae</taxon>
        <taxon>Haematococcus</taxon>
    </lineage>
</organism>
<dbReference type="AlphaFoldDB" id="A0A699Z7C7"/>
<evidence type="ECO:0000256" key="7">
    <source>
        <dbReference type="SAM" id="Phobius"/>
    </source>
</evidence>
<evidence type="ECO:0000256" key="3">
    <source>
        <dbReference type="ARBA" id="ARBA00022679"/>
    </source>
</evidence>
<reference evidence="9 10" key="1">
    <citation type="submission" date="2020-02" db="EMBL/GenBank/DDBJ databases">
        <title>Draft genome sequence of Haematococcus lacustris strain NIES-144.</title>
        <authorList>
            <person name="Morimoto D."/>
            <person name="Nakagawa S."/>
            <person name="Yoshida T."/>
            <person name="Sawayama S."/>
        </authorList>
    </citation>
    <scope>NUCLEOTIDE SEQUENCE [LARGE SCALE GENOMIC DNA]</scope>
    <source>
        <strain evidence="9 10">NIES-144</strain>
    </source>
</reference>
<comment type="caution">
    <text evidence="9">The sequence shown here is derived from an EMBL/GenBank/DDBJ whole genome shotgun (WGS) entry which is preliminary data.</text>
</comment>
<evidence type="ECO:0000256" key="4">
    <source>
        <dbReference type="ARBA" id="ARBA00022741"/>
    </source>
</evidence>
<feature type="non-terminal residue" evidence="9">
    <location>
        <position position="1"/>
    </location>
</feature>
<dbReference type="PROSITE" id="PS50011">
    <property type="entry name" value="PROTEIN_KINASE_DOM"/>
    <property type="match status" value="1"/>
</dbReference>
<proteinExistence type="predicted"/>
<dbReference type="Proteomes" id="UP000485058">
    <property type="component" value="Unassembled WGS sequence"/>
</dbReference>
<sequence length="65" mass="7334">FARWYRAPELFFGASSYGFAIDIWAAGCILAELLLRRPWLPGTSDIDQLGKIFKALGTPTEECWP</sequence>
<dbReference type="PANTHER" id="PTHR24056:SF0">
    <property type="entry name" value="CYCLIN-DEPENDENT KINASE 7"/>
    <property type="match status" value="1"/>
</dbReference>
<dbReference type="GO" id="GO:0004693">
    <property type="term" value="F:cyclin-dependent protein serine/threonine kinase activity"/>
    <property type="evidence" value="ECO:0007669"/>
    <property type="project" value="TreeGrafter"/>
</dbReference>